<dbReference type="KEGG" id="lha:LHA_3055"/>
<dbReference type="PATRIC" id="fig|449.7.peg.1589"/>
<keyword evidence="2" id="KW-0812">Transmembrane</keyword>
<dbReference type="OrthoDB" id="5640827at2"/>
<feature type="transmembrane region" description="Helical" evidence="2">
    <location>
        <begin position="153"/>
        <end position="172"/>
    </location>
</feature>
<dbReference type="EMBL" id="LN681225">
    <property type="protein sequence ID" value="CEK12044.1"/>
    <property type="molecule type" value="Genomic_DNA"/>
</dbReference>
<accession>A0A0A8UZ60</accession>
<dbReference type="Proteomes" id="UP000032803">
    <property type="component" value="Chromosome I"/>
</dbReference>
<keyword evidence="4" id="KW-1185">Reference proteome</keyword>
<evidence type="ECO:0000256" key="1">
    <source>
        <dbReference type="SAM" id="Coils"/>
    </source>
</evidence>
<organism evidence="3 4">
    <name type="scientific">Legionella hackeliae</name>
    <dbReference type="NCBI Taxonomy" id="449"/>
    <lineage>
        <taxon>Bacteria</taxon>
        <taxon>Pseudomonadati</taxon>
        <taxon>Pseudomonadota</taxon>
        <taxon>Gammaproteobacteria</taxon>
        <taxon>Legionellales</taxon>
        <taxon>Legionellaceae</taxon>
        <taxon>Legionella</taxon>
    </lineage>
</organism>
<dbReference type="AlphaFoldDB" id="A0A0A8UZ60"/>
<evidence type="ECO:0000313" key="3">
    <source>
        <dbReference type="EMBL" id="CEK12044.1"/>
    </source>
</evidence>
<feature type="transmembrane region" description="Helical" evidence="2">
    <location>
        <begin position="125"/>
        <end position="147"/>
    </location>
</feature>
<keyword evidence="2" id="KW-0472">Membrane</keyword>
<keyword evidence="2" id="KW-1133">Transmembrane helix</keyword>
<feature type="coiled-coil region" evidence="1">
    <location>
        <begin position="6"/>
        <end position="33"/>
    </location>
</feature>
<sequence length="216" mass="24068">MALFFRRNFSEELDRLNQRMEELKATLAKAAETSKQQSNGLEVKFTLAQRDLDKVATNYRSAIVNCNSDYQRKKLLKGYEEVIGCLEQISTNSIDHTQVTAQIAELQKSNKNIPGLEALSRVGNALAVAFWLGVFTISIVAMTLSIASIPADPVGGVAFAAVSFGLMGYSYYEMFNNFDAIFEPKQVYQNRLQINSDAMELLKHADEAYQSPVASF</sequence>
<proteinExistence type="predicted"/>
<protein>
    <submittedName>
        <fullName evidence="3">Uncharacterized protein</fullName>
    </submittedName>
</protein>
<evidence type="ECO:0000313" key="4">
    <source>
        <dbReference type="Proteomes" id="UP000032803"/>
    </source>
</evidence>
<dbReference type="RefSeq" id="WP_045107127.1">
    <property type="nucleotide sequence ID" value="NZ_LN681225.1"/>
</dbReference>
<evidence type="ECO:0000256" key="2">
    <source>
        <dbReference type="SAM" id="Phobius"/>
    </source>
</evidence>
<gene>
    <name evidence="3" type="ORF">LHA_3055</name>
</gene>
<dbReference type="STRING" id="449.LHA_3055"/>
<reference evidence="4" key="1">
    <citation type="submission" date="2014-09" db="EMBL/GenBank/DDBJ databases">
        <authorList>
            <person name="Gomez-Valero L."/>
        </authorList>
    </citation>
    <scope>NUCLEOTIDE SEQUENCE [LARGE SCALE GENOMIC DNA]</scope>
    <source>
        <strain evidence="4">ATCC35250</strain>
    </source>
</reference>
<keyword evidence="1" id="KW-0175">Coiled coil</keyword>
<dbReference type="HOGENOM" id="CLU_1276327_0_0_6"/>
<name>A0A0A8UZ60_LEGHA</name>